<dbReference type="Gene3D" id="3.20.20.70">
    <property type="entry name" value="Aldolase class I"/>
    <property type="match status" value="1"/>
</dbReference>
<proteinExistence type="inferred from homology"/>
<dbReference type="GO" id="GO:0004419">
    <property type="term" value="F:hydroxymethylglutaryl-CoA lyase activity"/>
    <property type="evidence" value="ECO:0007669"/>
    <property type="project" value="TreeGrafter"/>
</dbReference>
<keyword evidence="3 5" id="KW-0456">Lyase</keyword>
<name>A0A5K7YTY5_9BACT</name>
<dbReference type="InterPro" id="IPR000891">
    <property type="entry name" value="PYR_CT"/>
</dbReference>
<dbReference type="CDD" id="cd07938">
    <property type="entry name" value="DRE_TIM_HMGL"/>
    <property type="match status" value="1"/>
</dbReference>
<dbReference type="GO" id="GO:0046872">
    <property type="term" value="F:metal ion binding"/>
    <property type="evidence" value="ECO:0007669"/>
    <property type="project" value="UniProtKB-KW"/>
</dbReference>
<organism evidence="5 6">
    <name type="scientific">Desulfosarcina alkanivorans</name>
    <dbReference type="NCBI Taxonomy" id="571177"/>
    <lineage>
        <taxon>Bacteria</taxon>
        <taxon>Pseudomonadati</taxon>
        <taxon>Thermodesulfobacteriota</taxon>
        <taxon>Desulfobacteria</taxon>
        <taxon>Desulfobacterales</taxon>
        <taxon>Desulfosarcinaceae</taxon>
        <taxon>Desulfosarcina</taxon>
    </lineage>
</organism>
<dbReference type="SUPFAM" id="SSF51569">
    <property type="entry name" value="Aldolase"/>
    <property type="match status" value="1"/>
</dbReference>
<dbReference type="RefSeq" id="WP_155319296.1">
    <property type="nucleotide sequence ID" value="NZ_AP021874.1"/>
</dbReference>
<dbReference type="PANTHER" id="PTHR42738">
    <property type="entry name" value="HYDROXYMETHYLGLUTARYL-COA LYASE"/>
    <property type="match status" value="1"/>
</dbReference>
<dbReference type="KEGG" id="dalk:DSCA_53990"/>
<dbReference type="Pfam" id="PF00682">
    <property type="entry name" value="HMGL-like"/>
    <property type="match status" value="1"/>
</dbReference>
<dbReference type="EMBL" id="AP021874">
    <property type="protein sequence ID" value="BBO71469.1"/>
    <property type="molecule type" value="Genomic_DNA"/>
</dbReference>
<evidence type="ECO:0000256" key="2">
    <source>
        <dbReference type="ARBA" id="ARBA00022723"/>
    </source>
</evidence>
<dbReference type="GO" id="GO:0006552">
    <property type="term" value="P:L-leucine catabolic process"/>
    <property type="evidence" value="ECO:0007669"/>
    <property type="project" value="TreeGrafter"/>
</dbReference>
<evidence type="ECO:0000313" key="5">
    <source>
        <dbReference type="EMBL" id="BBO71469.1"/>
    </source>
</evidence>
<gene>
    <name evidence="5" type="ORF">DSCA_53990</name>
</gene>
<evidence type="ECO:0000259" key="4">
    <source>
        <dbReference type="PROSITE" id="PS50991"/>
    </source>
</evidence>
<dbReference type="AlphaFoldDB" id="A0A5K7YTY5"/>
<keyword evidence="6" id="KW-1185">Reference proteome</keyword>
<dbReference type="PROSITE" id="PS50991">
    <property type="entry name" value="PYR_CT"/>
    <property type="match status" value="1"/>
</dbReference>
<dbReference type="NCBIfam" id="NF004283">
    <property type="entry name" value="PRK05692.1"/>
    <property type="match status" value="1"/>
</dbReference>
<dbReference type="GO" id="GO:0046951">
    <property type="term" value="P:ketone body biosynthetic process"/>
    <property type="evidence" value="ECO:0007669"/>
    <property type="project" value="TreeGrafter"/>
</dbReference>
<evidence type="ECO:0000313" key="6">
    <source>
        <dbReference type="Proteomes" id="UP000427906"/>
    </source>
</evidence>
<accession>A0A5K7YTY5</accession>
<feature type="domain" description="Pyruvate carboxyltransferase" evidence="4">
    <location>
        <begin position="18"/>
        <end position="285"/>
    </location>
</feature>
<dbReference type="PANTHER" id="PTHR42738:SF7">
    <property type="entry name" value="HYDROXYMETHYLGLUTARYL-COA LYASE"/>
    <property type="match status" value="1"/>
</dbReference>
<dbReference type="Proteomes" id="UP000427906">
    <property type="component" value="Chromosome"/>
</dbReference>
<sequence>MPGISPEGAVGGGRPDRVTLVEVGPRDGFQFESAVVPTDRKRSVIARLAAAGLKQIQVASFVHPARVPQMADAETLIRQLPRSDGVIYSALVLNRRGLDRAMASGIRAVEISLSASDTHSRKNAGMPHEAALDQGLGMIDRAVSAGLRVRASVQCAFGCAYEGAMPTARIVDVTRRFVDHGAHEVALADTTGMGSPPVVETLLAAVLPFTGRLPLALHLHDTRGLGLVNLMAALACGISIFDTALAGMGGCPFVPGAAGNIATEDAAHLLDTLGIQTGVDHGRVGTVSRDMETFFQKPFPGRMHRMTAFHNPSESI</sequence>
<evidence type="ECO:0000256" key="3">
    <source>
        <dbReference type="ARBA" id="ARBA00023239"/>
    </source>
</evidence>
<dbReference type="InterPro" id="IPR013785">
    <property type="entry name" value="Aldolase_TIM"/>
</dbReference>
<keyword evidence="2" id="KW-0479">Metal-binding</keyword>
<evidence type="ECO:0000256" key="1">
    <source>
        <dbReference type="ARBA" id="ARBA00009405"/>
    </source>
</evidence>
<protein>
    <submittedName>
        <fullName evidence="5">Hydroxymethylglutaryl-CoA lyase</fullName>
    </submittedName>
</protein>
<dbReference type="InterPro" id="IPR043594">
    <property type="entry name" value="HMGL"/>
</dbReference>
<dbReference type="OrthoDB" id="9784013at2"/>
<comment type="similarity">
    <text evidence="1">Belongs to the HMG-CoA lyase family.</text>
</comment>
<reference evidence="5 6" key="1">
    <citation type="submission" date="2019-11" db="EMBL/GenBank/DDBJ databases">
        <title>Comparative genomics of hydrocarbon-degrading Desulfosarcina strains.</title>
        <authorList>
            <person name="Watanabe M."/>
            <person name="Kojima H."/>
            <person name="Fukui M."/>
        </authorList>
    </citation>
    <scope>NUCLEOTIDE SEQUENCE [LARGE SCALE GENOMIC DNA]</scope>
    <source>
        <strain evidence="5 6">PL12</strain>
    </source>
</reference>